<dbReference type="Proteomes" id="UP000377595">
    <property type="component" value="Unassembled WGS sequence"/>
</dbReference>
<dbReference type="AlphaFoldDB" id="A0A5M3XPI1"/>
<evidence type="ECO:0000313" key="2">
    <source>
        <dbReference type="EMBL" id="GES23144.1"/>
    </source>
</evidence>
<feature type="region of interest" description="Disordered" evidence="1">
    <location>
        <begin position="62"/>
        <end position="81"/>
    </location>
</feature>
<sequence length="91" mass="9442">MVTRVPDPRIPVKSAACQVVGERAGLTYGVAMDIQVPGGLMVAIVSTPTSLTQAGSVKVVTRTDESIGRHPPGRRSYAATAGEPLVGVQAW</sequence>
<organism evidence="2 3">
    <name type="scientific">Acrocarpospora pleiomorpha</name>
    <dbReference type="NCBI Taxonomy" id="90975"/>
    <lineage>
        <taxon>Bacteria</taxon>
        <taxon>Bacillati</taxon>
        <taxon>Actinomycetota</taxon>
        <taxon>Actinomycetes</taxon>
        <taxon>Streptosporangiales</taxon>
        <taxon>Streptosporangiaceae</taxon>
        <taxon>Acrocarpospora</taxon>
    </lineage>
</organism>
<proteinExistence type="predicted"/>
<accession>A0A5M3XPI1</accession>
<protein>
    <submittedName>
        <fullName evidence="2">Uncharacterized protein</fullName>
    </submittedName>
</protein>
<dbReference type="EMBL" id="BLAF01000038">
    <property type="protein sequence ID" value="GES23144.1"/>
    <property type="molecule type" value="Genomic_DNA"/>
</dbReference>
<keyword evidence="3" id="KW-1185">Reference proteome</keyword>
<reference evidence="2 3" key="1">
    <citation type="submission" date="2019-10" db="EMBL/GenBank/DDBJ databases">
        <title>Whole genome shotgun sequence of Acrocarpospora pleiomorpha NBRC 16267.</title>
        <authorList>
            <person name="Ichikawa N."/>
            <person name="Kimura A."/>
            <person name="Kitahashi Y."/>
            <person name="Komaki H."/>
            <person name="Oguchi A."/>
        </authorList>
    </citation>
    <scope>NUCLEOTIDE SEQUENCE [LARGE SCALE GENOMIC DNA]</scope>
    <source>
        <strain evidence="2 3">NBRC 16267</strain>
    </source>
</reference>
<gene>
    <name evidence="2" type="ORF">Aple_060430</name>
</gene>
<comment type="caution">
    <text evidence="2">The sequence shown here is derived from an EMBL/GenBank/DDBJ whole genome shotgun (WGS) entry which is preliminary data.</text>
</comment>
<evidence type="ECO:0000256" key="1">
    <source>
        <dbReference type="SAM" id="MobiDB-lite"/>
    </source>
</evidence>
<name>A0A5M3XPI1_9ACTN</name>
<evidence type="ECO:0000313" key="3">
    <source>
        <dbReference type="Proteomes" id="UP000377595"/>
    </source>
</evidence>